<feature type="domain" description="HNH nuclease" evidence="1">
    <location>
        <begin position="68"/>
        <end position="116"/>
    </location>
</feature>
<dbReference type="InterPro" id="IPR044925">
    <property type="entry name" value="His-Me_finger_sf"/>
</dbReference>
<evidence type="ECO:0000259" key="1">
    <source>
        <dbReference type="SMART" id="SM00507"/>
    </source>
</evidence>
<name>A0A8S5P537_9CAUD</name>
<dbReference type="GO" id="GO:0016788">
    <property type="term" value="F:hydrolase activity, acting on ester bonds"/>
    <property type="evidence" value="ECO:0007669"/>
    <property type="project" value="InterPro"/>
</dbReference>
<accession>A0A8S5P537</accession>
<keyword evidence="2" id="KW-0255">Endonuclease</keyword>
<dbReference type="Gene3D" id="1.10.10.10">
    <property type="entry name" value="Winged helix-like DNA-binding domain superfamily/Winged helix DNA-binding domain"/>
    <property type="match status" value="1"/>
</dbReference>
<dbReference type="Pfam" id="PF07463">
    <property type="entry name" value="NUMOD4"/>
    <property type="match status" value="1"/>
</dbReference>
<dbReference type="EMBL" id="BK015344">
    <property type="protein sequence ID" value="DAE02247.1"/>
    <property type="molecule type" value="Genomic_DNA"/>
</dbReference>
<dbReference type="Pfam" id="PF13392">
    <property type="entry name" value="HNH_3"/>
    <property type="match status" value="1"/>
</dbReference>
<dbReference type="SMART" id="SM00507">
    <property type="entry name" value="HNHc"/>
    <property type="match status" value="1"/>
</dbReference>
<dbReference type="InterPro" id="IPR010896">
    <property type="entry name" value="NUMOD1"/>
</dbReference>
<dbReference type="SUPFAM" id="SSF54060">
    <property type="entry name" value="His-Me finger endonucleases"/>
    <property type="match status" value="1"/>
</dbReference>
<dbReference type="InterPro" id="IPR010902">
    <property type="entry name" value="NUMOD4"/>
</dbReference>
<dbReference type="SUPFAM" id="SSF64496">
    <property type="entry name" value="DNA-binding domain of intron-encoded endonucleases"/>
    <property type="match status" value="1"/>
</dbReference>
<dbReference type="Pfam" id="PF07453">
    <property type="entry name" value="NUMOD1"/>
    <property type="match status" value="1"/>
</dbReference>
<reference evidence="2" key="1">
    <citation type="journal article" date="2021" name="Proc. Natl. Acad. Sci. U.S.A.">
        <title>A Catalog of Tens of Thousands of Viruses from Human Metagenomes Reveals Hidden Associations with Chronic Diseases.</title>
        <authorList>
            <person name="Tisza M.J."/>
            <person name="Buck C.B."/>
        </authorList>
    </citation>
    <scope>NUCLEOTIDE SEQUENCE</scope>
    <source>
        <strain evidence="2">CttEB8</strain>
    </source>
</reference>
<evidence type="ECO:0000313" key="2">
    <source>
        <dbReference type="EMBL" id="DAE02247.1"/>
    </source>
</evidence>
<dbReference type="InterPro" id="IPR003647">
    <property type="entry name" value="Intron_nuc_1_rpt"/>
</dbReference>
<protein>
    <submittedName>
        <fullName evidence="2">Homing endonuclease</fullName>
    </submittedName>
</protein>
<keyword evidence="2" id="KW-0378">Hydrolase</keyword>
<dbReference type="GO" id="GO:0004519">
    <property type="term" value="F:endonuclease activity"/>
    <property type="evidence" value="ECO:0007669"/>
    <property type="project" value="UniProtKB-KW"/>
</dbReference>
<keyword evidence="2" id="KW-0540">Nuclease</keyword>
<dbReference type="SMART" id="SM00497">
    <property type="entry name" value="IENR1"/>
    <property type="match status" value="1"/>
</dbReference>
<dbReference type="Gene3D" id="3.90.75.20">
    <property type="match status" value="1"/>
</dbReference>
<dbReference type="InterPro" id="IPR036388">
    <property type="entry name" value="WH-like_DNA-bd_sf"/>
</dbReference>
<sequence length="199" mass="23455">MDNSNNEIWKDIIGFEQYYQVSNLGRVRSKDRIVITPKTSYFKKGRILIPSLDSKGNYLFVGLHVNNKVKLIYIHRLVAQNFIPNPHNYKQVNHINENKKDNRADNLEWCTAEYNMNYGTAMQRAKETYASRYDRSAIAKNNAIKKKVIQYTLDGKYIKEWDSLTDMQNELGFCRSNISKCCEGKYKQANNFIWKFKKD</sequence>
<organism evidence="2">
    <name type="scientific">Herelleviridae sp. cttEB8</name>
    <dbReference type="NCBI Taxonomy" id="2825832"/>
    <lineage>
        <taxon>Viruses</taxon>
        <taxon>Duplodnaviria</taxon>
        <taxon>Heunggongvirae</taxon>
        <taxon>Uroviricota</taxon>
        <taxon>Caudoviricetes</taxon>
        <taxon>Herelleviridae</taxon>
    </lineage>
</organism>
<proteinExistence type="predicted"/>
<dbReference type="InterPro" id="IPR003615">
    <property type="entry name" value="HNH_nuc"/>
</dbReference>